<dbReference type="OrthoDB" id="9808507at2"/>
<protein>
    <recommendedName>
        <fullName evidence="4">Long-chain fatty acid transport protein</fullName>
    </recommendedName>
</protein>
<accession>A0A0X3AN64</accession>
<organism evidence="2 3">
    <name type="scientific">Apibacter mensalis</name>
    <dbReference type="NCBI Taxonomy" id="1586267"/>
    <lineage>
        <taxon>Bacteria</taxon>
        <taxon>Pseudomonadati</taxon>
        <taxon>Bacteroidota</taxon>
        <taxon>Flavobacteriia</taxon>
        <taxon>Flavobacteriales</taxon>
        <taxon>Weeksellaceae</taxon>
        <taxon>Apibacter</taxon>
    </lineage>
</organism>
<gene>
    <name evidence="2" type="ORF">Ga0061079_103130</name>
</gene>
<keyword evidence="1" id="KW-0732">Signal</keyword>
<name>A0A0X3AN64_9FLAO</name>
<proteinExistence type="predicted"/>
<feature type="signal peptide" evidence="1">
    <location>
        <begin position="1"/>
        <end position="22"/>
    </location>
</feature>
<feature type="chain" id="PRO_5007049747" description="Long-chain fatty acid transport protein" evidence="1">
    <location>
        <begin position="23"/>
        <end position="369"/>
    </location>
</feature>
<dbReference type="RefSeq" id="WP_141656185.1">
    <property type="nucleotide sequence ID" value="NZ_FCOR01000003.1"/>
</dbReference>
<dbReference type="Proteomes" id="UP000182761">
    <property type="component" value="Unassembled WGS sequence"/>
</dbReference>
<evidence type="ECO:0008006" key="4">
    <source>
        <dbReference type="Google" id="ProtNLM"/>
    </source>
</evidence>
<evidence type="ECO:0000256" key="1">
    <source>
        <dbReference type="SAM" id="SignalP"/>
    </source>
</evidence>
<dbReference type="EMBL" id="FCOR01000003">
    <property type="protein sequence ID" value="CVK15820.1"/>
    <property type="molecule type" value="Genomic_DNA"/>
</dbReference>
<dbReference type="NCBIfam" id="NF033709">
    <property type="entry name" value="PorV_fam"/>
    <property type="match status" value="1"/>
</dbReference>
<dbReference type="STRING" id="1586267.GCA_001418685_00653"/>
<sequence length="369" mass="41254">MKGKFLKKIKLVFIICTTCANANLHAQAFRKYSNEFLNIGADARAFGMGNNVVANISDVNAAYWNPAGLTEVRDSWQGALMHAEYFQSIAKYEYAAAAIPLNSGTEGTIGFSLYRFAVDDIMNTTQLIDKQGNIDYNKISRFSTADYAFMASYAGNLFNDPNLSIGANAKIVYRHIGKFANAFGFGLDAGLQYRTQDKFYFGVMARDISTTFNAWSVNEKKLNKLELDEETLNEAPKDKIELTMPKLKLGAAKKFDLNKKIGLLAELDLNFEFDKNNDWISSDAVSMSPSIGVEFDYDQVVYVRAGLNNMQYETRFDDSRKLTIQPNAGIGFRYKGVTVDYALTNIGNSSIALYSNIFSVKIDMAEFIK</sequence>
<evidence type="ECO:0000313" key="3">
    <source>
        <dbReference type="Proteomes" id="UP000182761"/>
    </source>
</evidence>
<keyword evidence="3" id="KW-1185">Reference proteome</keyword>
<reference evidence="2 3" key="1">
    <citation type="submission" date="2016-01" db="EMBL/GenBank/DDBJ databases">
        <authorList>
            <person name="McClelland M."/>
            <person name="Jain A."/>
            <person name="Saraogi P."/>
            <person name="Mendelson R."/>
            <person name="Westerman R."/>
            <person name="SanMiguel P."/>
            <person name="Csonka L."/>
        </authorList>
    </citation>
    <scope>NUCLEOTIDE SEQUENCE [LARGE SCALE GENOMIC DNA]</scope>
    <source>
        <strain evidence="2 3">R-53146</strain>
    </source>
</reference>
<evidence type="ECO:0000313" key="2">
    <source>
        <dbReference type="EMBL" id="CVK15820.1"/>
    </source>
</evidence>
<dbReference type="Gene3D" id="2.40.160.60">
    <property type="entry name" value="Outer membrane protein transport protein (OMPP1/FadL/TodX)"/>
    <property type="match status" value="1"/>
</dbReference>
<dbReference type="AlphaFoldDB" id="A0A0X3AN64"/>